<dbReference type="Proteomes" id="UP000035100">
    <property type="component" value="Unassembled WGS sequence"/>
</dbReference>
<proteinExistence type="inferred from homology"/>
<dbReference type="eggNOG" id="COG1051">
    <property type="taxonomic scope" value="Bacteria"/>
</dbReference>
<dbReference type="GO" id="GO:0016462">
    <property type="term" value="F:pyrophosphatase activity"/>
    <property type="evidence" value="ECO:0007669"/>
    <property type="project" value="UniProtKB-ARBA"/>
</dbReference>
<dbReference type="InterPro" id="IPR015797">
    <property type="entry name" value="NUDIX_hydrolase-like_dom_sf"/>
</dbReference>
<dbReference type="EC" id="3.6.1.-" evidence="5"/>
<evidence type="ECO:0000313" key="8">
    <source>
        <dbReference type="Proteomes" id="UP000035100"/>
    </source>
</evidence>
<keyword evidence="3 5" id="KW-0378">Hydrolase</keyword>
<reference evidence="7 8" key="1">
    <citation type="submission" date="2013-01" db="EMBL/GenBank/DDBJ databases">
        <authorList>
            <person name="Fiebig A."/>
            <person name="Goeker M."/>
            <person name="Klenk H.-P.P."/>
        </authorList>
    </citation>
    <scope>NUCLEOTIDE SEQUENCE [LARGE SCALE GENOMIC DNA]</scope>
    <source>
        <strain evidence="7 8">DSM 24838</strain>
    </source>
</reference>
<name>A0A0D0PIS7_9RHOB</name>
<comment type="function">
    <text evidence="5">Accelerates the degradation of transcripts by removing pyrophosphate from the 5'-end of triphosphorylated RNA, leading to a more labile monophosphorylated state that can stimulate subsequent ribonuclease cleavage.</text>
</comment>
<dbReference type="Pfam" id="PF00293">
    <property type="entry name" value="NUDIX"/>
    <property type="match status" value="1"/>
</dbReference>
<dbReference type="OrthoDB" id="9816040at2"/>
<keyword evidence="4" id="KW-0460">Magnesium</keyword>
<comment type="cofactor">
    <cofactor evidence="2">
        <name>Mg(2+)</name>
        <dbReference type="ChEBI" id="CHEBI:18420"/>
    </cofactor>
</comment>
<dbReference type="Gene3D" id="3.90.79.10">
    <property type="entry name" value="Nucleoside Triphosphate Pyrophosphohydrolase"/>
    <property type="match status" value="1"/>
</dbReference>
<dbReference type="AlphaFoldDB" id="A0A0D0PIS7"/>
<protein>
    <recommendedName>
        <fullName evidence="5">RNA pyrophosphohydrolase</fullName>
        <ecNumber evidence="5">3.6.1.-</ecNumber>
    </recommendedName>
    <alternativeName>
        <fullName evidence="5">(Di)nucleoside polyphosphate hydrolase</fullName>
    </alternativeName>
</protein>
<keyword evidence="8" id="KW-1185">Reference proteome</keyword>
<dbReference type="PRINTS" id="PR00502">
    <property type="entry name" value="NUDIXFAMILY"/>
</dbReference>
<dbReference type="CDD" id="cd03671">
    <property type="entry name" value="NUDIX_Ap4A_hydrolase_plant_like"/>
    <property type="match status" value="1"/>
</dbReference>
<feature type="short sequence motif" description="Nudix box" evidence="5">
    <location>
        <begin position="44"/>
        <end position="65"/>
    </location>
</feature>
<sequence>MTPDEAAALPYRPCVGVMLADGRGRVFVGQRADMDEPAWQMPQGGIDEGEDVPTAALRELEEEIGLPAARVRIEAVTEKPVTYDLPAELIGKAFKGRYRGQSQHWVLMRFLGTDDEIDLQTAHPEFSSWRWVAPDEALALIVPFKRGVYEAALAELGPAI</sequence>
<comment type="cofactor">
    <cofactor evidence="5">
        <name>a divalent metal cation</name>
        <dbReference type="ChEBI" id="CHEBI:60240"/>
    </cofactor>
</comment>
<evidence type="ECO:0000259" key="6">
    <source>
        <dbReference type="PROSITE" id="PS51462"/>
    </source>
</evidence>
<dbReference type="PANTHER" id="PTHR43046">
    <property type="entry name" value="GDP-MANNOSE MANNOSYL HYDROLASE"/>
    <property type="match status" value="1"/>
</dbReference>
<evidence type="ECO:0000256" key="4">
    <source>
        <dbReference type="ARBA" id="ARBA00022842"/>
    </source>
</evidence>
<dbReference type="InterPro" id="IPR000086">
    <property type="entry name" value="NUDIX_hydrolase_dom"/>
</dbReference>
<evidence type="ECO:0000313" key="7">
    <source>
        <dbReference type="EMBL" id="KIQ71266.1"/>
    </source>
</evidence>
<dbReference type="STRING" id="1123501.Wenmar_00034"/>
<dbReference type="RefSeq" id="WP_018301922.1">
    <property type="nucleotide sequence ID" value="NZ_KB902280.1"/>
</dbReference>
<evidence type="ECO:0000256" key="3">
    <source>
        <dbReference type="ARBA" id="ARBA00022801"/>
    </source>
</evidence>
<comment type="similarity">
    <text evidence="5">Belongs to the Nudix hydrolase family. RppH subfamily.</text>
</comment>
<dbReference type="SUPFAM" id="SSF55811">
    <property type="entry name" value="Nudix"/>
    <property type="match status" value="1"/>
</dbReference>
<comment type="caution">
    <text evidence="7">The sequence shown here is derived from an EMBL/GenBank/DDBJ whole genome shotgun (WGS) entry which is preliminary data.</text>
</comment>
<organism evidence="7 8">
    <name type="scientific">Wenxinia marina DSM 24838</name>
    <dbReference type="NCBI Taxonomy" id="1123501"/>
    <lineage>
        <taxon>Bacteria</taxon>
        <taxon>Pseudomonadati</taxon>
        <taxon>Pseudomonadota</taxon>
        <taxon>Alphaproteobacteria</taxon>
        <taxon>Rhodobacterales</taxon>
        <taxon>Roseobacteraceae</taxon>
        <taxon>Wenxinia</taxon>
    </lineage>
</organism>
<feature type="domain" description="Nudix hydrolase" evidence="6">
    <location>
        <begin position="10"/>
        <end position="154"/>
    </location>
</feature>
<comment type="cofactor">
    <cofactor evidence="1">
        <name>Mn(2+)</name>
        <dbReference type="ChEBI" id="CHEBI:29035"/>
    </cofactor>
</comment>
<dbReference type="NCBIfam" id="NF001938">
    <property type="entry name" value="PRK00714.1-5"/>
    <property type="match status" value="1"/>
</dbReference>
<dbReference type="PROSITE" id="PS00893">
    <property type="entry name" value="NUDIX_BOX"/>
    <property type="match status" value="1"/>
</dbReference>
<gene>
    <name evidence="5" type="primary">rppH</name>
    <name evidence="5" type="synonym">nudH</name>
    <name evidence="7" type="ORF">Wenmar_00034</name>
</gene>
<evidence type="ECO:0000256" key="2">
    <source>
        <dbReference type="ARBA" id="ARBA00001946"/>
    </source>
</evidence>
<dbReference type="PATRIC" id="fig|1123501.6.peg.100"/>
<dbReference type="HAMAP" id="MF_00298">
    <property type="entry name" value="Nudix_RppH"/>
    <property type="match status" value="1"/>
</dbReference>
<dbReference type="PROSITE" id="PS51462">
    <property type="entry name" value="NUDIX"/>
    <property type="match status" value="1"/>
</dbReference>
<dbReference type="InterPro" id="IPR020084">
    <property type="entry name" value="NUDIX_hydrolase_CS"/>
</dbReference>
<dbReference type="InterPro" id="IPR020476">
    <property type="entry name" value="Nudix_hydrolase"/>
</dbReference>
<dbReference type="EMBL" id="AONG01000002">
    <property type="protein sequence ID" value="KIQ71266.1"/>
    <property type="molecule type" value="Genomic_DNA"/>
</dbReference>
<dbReference type="InterPro" id="IPR022927">
    <property type="entry name" value="RppH"/>
</dbReference>
<evidence type="ECO:0000256" key="1">
    <source>
        <dbReference type="ARBA" id="ARBA00001936"/>
    </source>
</evidence>
<evidence type="ECO:0000256" key="5">
    <source>
        <dbReference type="HAMAP-Rule" id="MF_00298"/>
    </source>
</evidence>
<accession>A0A0D0PIS7</accession>
<dbReference type="PANTHER" id="PTHR43046:SF12">
    <property type="entry name" value="GDP-MANNOSE MANNOSYL HYDROLASE"/>
    <property type="match status" value="1"/>
</dbReference>